<dbReference type="InterPro" id="IPR000524">
    <property type="entry name" value="Tscrpt_reg_HTH_GntR"/>
</dbReference>
<organism evidence="4 5">
    <name type="scientific">Stenotrophomonas maltophilia</name>
    <name type="common">Pseudomonas maltophilia</name>
    <name type="synonym">Xanthomonas maltophilia</name>
    <dbReference type="NCBI Taxonomy" id="40324"/>
    <lineage>
        <taxon>Bacteria</taxon>
        <taxon>Pseudomonadati</taxon>
        <taxon>Pseudomonadota</taxon>
        <taxon>Gammaproteobacteria</taxon>
        <taxon>Lysobacterales</taxon>
        <taxon>Lysobacteraceae</taxon>
        <taxon>Stenotrophomonas</taxon>
        <taxon>Stenotrophomonas maltophilia group</taxon>
    </lineage>
</organism>
<dbReference type="PANTHER" id="PTHR38445:SF9">
    <property type="entry name" value="HTH-TYPE TRANSCRIPTIONAL REPRESSOR YTRA"/>
    <property type="match status" value="1"/>
</dbReference>
<dbReference type="InterPro" id="IPR036390">
    <property type="entry name" value="WH_DNA-bd_sf"/>
</dbReference>
<keyword evidence="3" id="KW-0804">Transcription</keyword>
<dbReference type="GO" id="GO:0003677">
    <property type="term" value="F:DNA binding"/>
    <property type="evidence" value="ECO:0007669"/>
    <property type="project" value="UniProtKB-KW"/>
</dbReference>
<reference evidence="4" key="1">
    <citation type="submission" date="2023-08" db="EMBL/GenBank/DDBJ databases">
        <authorList>
            <consortium name="Clinical and Environmental Microbiology Branch: Whole genome sequencing antimicrobial resistance pathogens in the healthcare setting"/>
        </authorList>
    </citation>
    <scope>NUCLEOTIDE SEQUENCE</scope>
    <source>
        <strain evidence="4">2023CJ-00293</strain>
    </source>
</reference>
<protein>
    <submittedName>
        <fullName evidence="4">GntR family transcriptional regulator</fullName>
    </submittedName>
</protein>
<dbReference type="GO" id="GO:0003700">
    <property type="term" value="F:DNA-binding transcription factor activity"/>
    <property type="evidence" value="ECO:0007669"/>
    <property type="project" value="InterPro"/>
</dbReference>
<sequence>MTIGLRLNSESHTPITVQITDRIATLIRTGKLRPGQLLPSVRQGAEDWSVNFSTVSRAYKDLQAEGLIELNKSRRMQVAKVAPMTPDDRAVLLRPAILGLKARARELGLTDAQFQAEVIATLGLKVAGS</sequence>
<dbReference type="PANTHER" id="PTHR38445">
    <property type="entry name" value="HTH-TYPE TRANSCRIPTIONAL REPRESSOR YTRA"/>
    <property type="match status" value="1"/>
</dbReference>
<name>A0AAI9CK28_STEMA</name>
<proteinExistence type="predicted"/>
<dbReference type="Gene3D" id="1.10.10.10">
    <property type="entry name" value="Winged helix-like DNA-binding domain superfamily/Winged helix DNA-binding domain"/>
    <property type="match status" value="1"/>
</dbReference>
<dbReference type="RefSeq" id="WP_049428196.1">
    <property type="nucleotide sequence ID" value="NZ_JAOCKI010000015.1"/>
</dbReference>
<dbReference type="Proteomes" id="UP001225498">
    <property type="component" value="Unassembled WGS sequence"/>
</dbReference>
<dbReference type="PROSITE" id="PS50949">
    <property type="entry name" value="HTH_GNTR"/>
    <property type="match status" value="1"/>
</dbReference>
<evidence type="ECO:0000256" key="3">
    <source>
        <dbReference type="ARBA" id="ARBA00023163"/>
    </source>
</evidence>
<dbReference type="SUPFAM" id="SSF46785">
    <property type="entry name" value="Winged helix' DNA-binding domain"/>
    <property type="match status" value="1"/>
</dbReference>
<dbReference type="AlphaFoldDB" id="A0AAI9CK28"/>
<keyword evidence="2" id="KW-0238">DNA-binding</keyword>
<dbReference type="Pfam" id="PF00392">
    <property type="entry name" value="GntR"/>
    <property type="match status" value="1"/>
</dbReference>
<evidence type="ECO:0000313" key="5">
    <source>
        <dbReference type="Proteomes" id="UP001225498"/>
    </source>
</evidence>
<dbReference type="SMART" id="SM00345">
    <property type="entry name" value="HTH_GNTR"/>
    <property type="match status" value="1"/>
</dbReference>
<keyword evidence="1" id="KW-0805">Transcription regulation</keyword>
<dbReference type="CDD" id="cd07377">
    <property type="entry name" value="WHTH_GntR"/>
    <property type="match status" value="1"/>
</dbReference>
<evidence type="ECO:0000313" key="4">
    <source>
        <dbReference type="EMBL" id="EKZ1926550.1"/>
    </source>
</evidence>
<gene>
    <name evidence="4" type="ORF">REH87_001547</name>
</gene>
<accession>A0AAI9CK28</accession>
<comment type="caution">
    <text evidence="4">The sequence shown here is derived from an EMBL/GenBank/DDBJ whole genome shotgun (WGS) entry which is preliminary data.</text>
</comment>
<dbReference type="EMBL" id="ABLTIR010000023">
    <property type="protein sequence ID" value="EKZ1926550.1"/>
    <property type="molecule type" value="Genomic_DNA"/>
</dbReference>
<evidence type="ECO:0000256" key="1">
    <source>
        <dbReference type="ARBA" id="ARBA00023015"/>
    </source>
</evidence>
<evidence type="ECO:0000256" key="2">
    <source>
        <dbReference type="ARBA" id="ARBA00023125"/>
    </source>
</evidence>
<dbReference type="InterPro" id="IPR036388">
    <property type="entry name" value="WH-like_DNA-bd_sf"/>
</dbReference>